<accession>A0A0R2F9J3</accession>
<dbReference type="InterPro" id="IPR002220">
    <property type="entry name" value="DapA-like"/>
</dbReference>
<dbReference type="PROSITE" id="PS00666">
    <property type="entry name" value="DHDPS_2"/>
    <property type="match status" value="1"/>
</dbReference>
<keyword evidence="9 12" id="KW-0456">Lyase</keyword>
<dbReference type="GO" id="GO:0005829">
    <property type="term" value="C:cytosol"/>
    <property type="evidence" value="ECO:0007669"/>
    <property type="project" value="TreeGrafter"/>
</dbReference>
<dbReference type="NCBIfam" id="TIGR00674">
    <property type="entry name" value="dapA"/>
    <property type="match status" value="1"/>
</dbReference>
<reference evidence="16 17" key="1">
    <citation type="journal article" date="2015" name="Genome Announc.">
        <title>Expanding the biotechnology potential of lactobacilli through comparative genomics of 213 strains and associated genera.</title>
        <authorList>
            <person name="Sun Z."/>
            <person name="Harris H.M."/>
            <person name="McCann A."/>
            <person name="Guo C."/>
            <person name="Argimon S."/>
            <person name="Zhang W."/>
            <person name="Yang X."/>
            <person name="Jeffery I.B."/>
            <person name="Cooney J.C."/>
            <person name="Kagawa T.F."/>
            <person name="Liu W."/>
            <person name="Song Y."/>
            <person name="Salvetti E."/>
            <person name="Wrobel A."/>
            <person name="Rasinkangas P."/>
            <person name="Parkhill J."/>
            <person name="Rea M.C."/>
            <person name="O'Sullivan O."/>
            <person name="Ritari J."/>
            <person name="Douillard F.P."/>
            <person name="Paul Ross R."/>
            <person name="Yang R."/>
            <person name="Briner A.E."/>
            <person name="Felis G.E."/>
            <person name="de Vos W.M."/>
            <person name="Barrangou R."/>
            <person name="Klaenhammer T.R."/>
            <person name="Caufield P.W."/>
            <person name="Cui Y."/>
            <person name="Zhang H."/>
            <person name="O'Toole P.W."/>
        </authorList>
    </citation>
    <scope>NUCLEOTIDE SEQUENCE [LARGE SCALE GENOMIC DNA]</scope>
    <source>
        <strain evidence="16 17">DSM 22697</strain>
    </source>
</reference>
<comment type="subcellular location">
    <subcellularLocation>
        <location evidence="12">Cytoplasm</location>
    </subcellularLocation>
</comment>
<dbReference type="HAMAP" id="MF_00418">
    <property type="entry name" value="DapA"/>
    <property type="match status" value="1"/>
</dbReference>
<keyword evidence="5 12" id="KW-0963">Cytoplasm</keyword>
<evidence type="ECO:0000256" key="9">
    <source>
        <dbReference type="ARBA" id="ARBA00023239"/>
    </source>
</evidence>
<comment type="catalytic activity">
    <reaction evidence="11 12">
        <text>L-aspartate 4-semialdehyde + pyruvate = (2S,4S)-4-hydroxy-2,3,4,5-tetrahydrodipicolinate + H2O + H(+)</text>
        <dbReference type="Rhea" id="RHEA:34171"/>
        <dbReference type="ChEBI" id="CHEBI:15361"/>
        <dbReference type="ChEBI" id="CHEBI:15377"/>
        <dbReference type="ChEBI" id="CHEBI:15378"/>
        <dbReference type="ChEBI" id="CHEBI:67139"/>
        <dbReference type="ChEBI" id="CHEBI:537519"/>
        <dbReference type="EC" id="4.3.3.7"/>
    </reaction>
</comment>
<dbReference type="Gene3D" id="3.20.20.70">
    <property type="entry name" value="Aldolase class I"/>
    <property type="match status" value="1"/>
</dbReference>
<dbReference type="UniPathway" id="UPA00034">
    <property type="reaction ID" value="UER00017"/>
</dbReference>
<feature type="site" description="Part of a proton relay during catalysis" evidence="12">
    <location>
        <position position="110"/>
    </location>
</feature>
<keyword evidence="17" id="KW-1185">Reference proteome</keyword>
<protein>
    <recommendedName>
        <fullName evidence="4 12">4-hydroxy-tetrahydrodipicolinate synthase</fullName>
        <shortName evidence="12">HTPA synthase</shortName>
        <ecNumber evidence="4 12">4.3.3.7</ecNumber>
    </recommendedName>
</protein>
<comment type="subunit">
    <text evidence="12">Homotetramer; dimer of dimers.</text>
</comment>
<evidence type="ECO:0000256" key="13">
    <source>
        <dbReference type="PIRNR" id="PIRNR001365"/>
    </source>
</evidence>
<evidence type="ECO:0000256" key="15">
    <source>
        <dbReference type="PIRSR" id="PIRSR001365-2"/>
    </source>
</evidence>
<dbReference type="GO" id="GO:0019877">
    <property type="term" value="P:diaminopimelate biosynthetic process"/>
    <property type="evidence" value="ECO:0007669"/>
    <property type="project" value="UniProtKB-UniRule"/>
</dbReference>
<dbReference type="STRING" id="1423730.FC75_GL002262"/>
<dbReference type="Pfam" id="PF00701">
    <property type="entry name" value="DHDPS"/>
    <property type="match status" value="1"/>
</dbReference>
<evidence type="ECO:0000313" key="16">
    <source>
        <dbReference type="EMBL" id="KRN21460.1"/>
    </source>
</evidence>
<feature type="active site" description="Schiff-base intermediate with substrate" evidence="12 14">
    <location>
        <position position="164"/>
    </location>
</feature>
<dbReference type="EMBL" id="AYZJ01000050">
    <property type="protein sequence ID" value="KRN21460.1"/>
    <property type="molecule type" value="Genomic_DNA"/>
</dbReference>
<dbReference type="CDD" id="cd00950">
    <property type="entry name" value="DHDPS"/>
    <property type="match status" value="1"/>
</dbReference>
<evidence type="ECO:0000256" key="3">
    <source>
        <dbReference type="ARBA" id="ARBA00007592"/>
    </source>
</evidence>
<dbReference type="PATRIC" id="fig|1423730.4.peg.2350"/>
<feature type="binding site" evidence="12 15">
    <location>
        <position position="205"/>
    </location>
    <ligand>
        <name>pyruvate</name>
        <dbReference type="ChEBI" id="CHEBI:15361"/>
    </ligand>
</feature>
<name>A0A0R2F9J3_9LACO</name>
<dbReference type="InterPro" id="IPR005263">
    <property type="entry name" value="DapA"/>
</dbReference>
<evidence type="ECO:0000256" key="6">
    <source>
        <dbReference type="ARBA" id="ARBA00022605"/>
    </source>
</evidence>
<comment type="caution">
    <text evidence="16">The sequence shown here is derived from an EMBL/GenBank/DDBJ whole genome shotgun (WGS) entry which is preliminary data.</text>
</comment>
<organism evidence="16 17">
    <name type="scientific">Lacticaseibacillus camelliae DSM 22697 = JCM 13995</name>
    <dbReference type="NCBI Taxonomy" id="1423730"/>
    <lineage>
        <taxon>Bacteria</taxon>
        <taxon>Bacillati</taxon>
        <taxon>Bacillota</taxon>
        <taxon>Bacilli</taxon>
        <taxon>Lactobacillales</taxon>
        <taxon>Lactobacillaceae</taxon>
        <taxon>Lacticaseibacillus</taxon>
    </lineage>
</organism>
<keyword evidence="6 12" id="KW-0028">Amino-acid biosynthesis</keyword>
<dbReference type="PRINTS" id="PR00146">
    <property type="entry name" value="DHPICSNTHASE"/>
</dbReference>
<dbReference type="PIRSF" id="PIRSF001365">
    <property type="entry name" value="DHDPS"/>
    <property type="match status" value="1"/>
</dbReference>
<dbReference type="RefSeq" id="WP_054662232.1">
    <property type="nucleotide sequence ID" value="NZ_AYZJ01000050.1"/>
</dbReference>
<comment type="caution">
    <text evidence="12">Was originally thought to be a dihydrodipicolinate synthase (DHDPS), catalyzing the condensation of (S)-aspartate-beta-semialdehyde [(S)-ASA] and pyruvate to dihydrodipicolinate (DHDP). However, it was shown in E.coli that the product of the enzymatic reaction is not dihydrodipicolinate but in fact (4S)-4-hydroxy-2,3,4,5-tetrahydro-(2S)-dipicolinic acid (HTPA), and that the consecutive dehydration reaction leading to DHDP is not spontaneous but catalyzed by DapB.</text>
</comment>
<gene>
    <name evidence="12" type="primary">dapA</name>
    <name evidence="16" type="ORF">FC75_GL002262</name>
</gene>
<dbReference type="GO" id="GO:0008840">
    <property type="term" value="F:4-hydroxy-tetrahydrodipicolinate synthase activity"/>
    <property type="evidence" value="ECO:0007669"/>
    <property type="project" value="UniProtKB-UniRule"/>
</dbReference>
<evidence type="ECO:0000256" key="11">
    <source>
        <dbReference type="ARBA" id="ARBA00047836"/>
    </source>
</evidence>
<dbReference type="GO" id="GO:0009089">
    <property type="term" value="P:lysine biosynthetic process via diaminopimelate"/>
    <property type="evidence" value="ECO:0007669"/>
    <property type="project" value="UniProtKB-UniRule"/>
</dbReference>
<keyword evidence="10 12" id="KW-0704">Schiff base</keyword>
<feature type="site" description="Part of a proton relay during catalysis" evidence="12">
    <location>
        <position position="46"/>
    </location>
</feature>
<evidence type="ECO:0000256" key="1">
    <source>
        <dbReference type="ARBA" id="ARBA00003294"/>
    </source>
</evidence>
<dbReference type="AlphaFoldDB" id="A0A0R2F9J3"/>
<feature type="active site" description="Proton donor/acceptor" evidence="12 14">
    <location>
        <position position="136"/>
    </location>
</feature>
<dbReference type="SMART" id="SM01130">
    <property type="entry name" value="DHDPS"/>
    <property type="match status" value="1"/>
</dbReference>
<evidence type="ECO:0000256" key="7">
    <source>
        <dbReference type="ARBA" id="ARBA00022915"/>
    </source>
</evidence>
<dbReference type="SUPFAM" id="SSF51569">
    <property type="entry name" value="Aldolase"/>
    <property type="match status" value="1"/>
</dbReference>
<evidence type="ECO:0000256" key="5">
    <source>
        <dbReference type="ARBA" id="ARBA00022490"/>
    </source>
</evidence>
<evidence type="ECO:0000256" key="10">
    <source>
        <dbReference type="ARBA" id="ARBA00023270"/>
    </source>
</evidence>
<comment type="similarity">
    <text evidence="3 12 13">Belongs to the DapA family.</text>
</comment>
<evidence type="ECO:0000256" key="12">
    <source>
        <dbReference type="HAMAP-Rule" id="MF_00418"/>
    </source>
</evidence>
<dbReference type="PANTHER" id="PTHR12128">
    <property type="entry name" value="DIHYDRODIPICOLINATE SYNTHASE"/>
    <property type="match status" value="1"/>
</dbReference>
<dbReference type="Proteomes" id="UP000050865">
    <property type="component" value="Unassembled WGS sequence"/>
</dbReference>
<sequence>MLENHPILTALITPFNEHDEIDYPALDKLIERLLAEHTTGLVVGATTGESPTLSHVEKVSLFEHVGEVLKGRAALVANVGTNSTRDSVAFAKEVSSIQAITAVLAVVPYYSKPGQAGMIAHFRAIADASAKPVIIYNIPGRSVVQLSNVSLAALAKHPNIQGVKQCTTVEDLAWLVQHLPKDFAVYTGDDDQFEDALKVGARGVISVASHLYGNQMQQVIDNLNAGAITAADEQMAWLTPRMHALFAYPSPEPVKMALSRRGEIQNRLRLPMVPLNETETQVVLDSLGELEVEQ</sequence>
<dbReference type="InterPro" id="IPR013785">
    <property type="entry name" value="Aldolase_TIM"/>
</dbReference>
<evidence type="ECO:0000256" key="14">
    <source>
        <dbReference type="PIRSR" id="PIRSR001365-1"/>
    </source>
</evidence>
<evidence type="ECO:0000256" key="8">
    <source>
        <dbReference type="ARBA" id="ARBA00023154"/>
    </source>
</evidence>
<dbReference type="PANTHER" id="PTHR12128:SF66">
    <property type="entry name" value="4-HYDROXY-2-OXOGLUTARATE ALDOLASE, MITOCHONDRIAL"/>
    <property type="match status" value="1"/>
</dbReference>
<feature type="binding site" evidence="12 15">
    <location>
        <position position="47"/>
    </location>
    <ligand>
        <name>pyruvate</name>
        <dbReference type="ChEBI" id="CHEBI:15361"/>
    </ligand>
</feature>
<keyword evidence="7 12" id="KW-0220">Diaminopimelate biosynthesis</keyword>
<keyword evidence="8 12" id="KW-0457">Lysine biosynthesis</keyword>
<dbReference type="InterPro" id="IPR020625">
    <property type="entry name" value="Schiff_base-form_aldolases_AS"/>
</dbReference>
<dbReference type="EC" id="4.3.3.7" evidence="4 12"/>
<proteinExistence type="inferred from homology"/>
<dbReference type="OrthoDB" id="9782828at2"/>
<evidence type="ECO:0000256" key="4">
    <source>
        <dbReference type="ARBA" id="ARBA00012086"/>
    </source>
</evidence>
<evidence type="ECO:0000313" key="17">
    <source>
        <dbReference type="Proteomes" id="UP000050865"/>
    </source>
</evidence>
<comment type="pathway">
    <text evidence="2 12">Amino-acid biosynthesis; L-lysine biosynthesis via DAP pathway; (S)-tetrahydrodipicolinate from L-aspartate: step 3/4.</text>
</comment>
<evidence type="ECO:0000256" key="2">
    <source>
        <dbReference type="ARBA" id="ARBA00005120"/>
    </source>
</evidence>
<comment type="function">
    <text evidence="1 12">Catalyzes the condensation of (S)-aspartate-beta-semialdehyde [(S)-ASA] and pyruvate to 4-hydroxy-tetrahydrodipicolinate (HTPA).</text>
</comment>